<protein>
    <submittedName>
        <fullName evidence="21">Hyperpolarization-activated ion channel protein</fullName>
    </submittedName>
</protein>
<keyword evidence="5" id="KW-1003">Cell membrane</keyword>
<dbReference type="RefSeq" id="XP_004991538.1">
    <property type="nucleotide sequence ID" value="XM_004991481.1"/>
</dbReference>
<dbReference type="GeneID" id="16072097"/>
<evidence type="ECO:0000256" key="1">
    <source>
        <dbReference type="ARBA" id="ARBA00004651"/>
    </source>
</evidence>
<dbReference type="GO" id="GO:0005249">
    <property type="term" value="F:voltage-gated potassium channel activity"/>
    <property type="evidence" value="ECO:0007669"/>
    <property type="project" value="InterPro"/>
</dbReference>
<dbReference type="PROSITE" id="PS00888">
    <property type="entry name" value="CNMP_BINDING_1"/>
    <property type="match status" value="1"/>
</dbReference>
<feature type="region of interest" description="Disordered" evidence="18">
    <location>
        <begin position="553"/>
        <end position="849"/>
    </location>
</feature>
<keyword evidence="8" id="KW-0547">Nucleotide-binding</keyword>
<dbReference type="PROSITE" id="PS00889">
    <property type="entry name" value="CNMP_BINDING_2"/>
    <property type="match status" value="1"/>
</dbReference>
<dbReference type="GO" id="GO:0030552">
    <property type="term" value="F:cAMP binding"/>
    <property type="evidence" value="ECO:0007669"/>
    <property type="project" value="UniProtKB-KW"/>
</dbReference>
<comment type="catalytic activity">
    <reaction evidence="17">
        <text>Na(+)(in) = Na(+)(out)</text>
        <dbReference type="Rhea" id="RHEA:34963"/>
        <dbReference type="ChEBI" id="CHEBI:29101"/>
    </reaction>
</comment>
<dbReference type="Gene3D" id="2.60.120.10">
    <property type="entry name" value="Jelly Rolls"/>
    <property type="match status" value="1"/>
</dbReference>
<feature type="domain" description="Cyclic nucleotide-binding" evidence="20">
    <location>
        <begin position="428"/>
        <end position="544"/>
    </location>
</feature>
<evidence type="ECO:0000256" key="12">
    <source>
        <dbReference type="ARBA" id="ARBA00023136"/>
    </source>
</evidence>
<keyword evidence="7 19" id="KW-0812">Transmembrane</keyword>
<feature type="compositionally biased region" description="Acidic residues" evidence="18">
    <location>
        <begin position="792"/>
        <end position="803"/>
    </location>
</feature>
<dbReference type="FunCoup" id="F2UHM5">
    <property type="interactions" value="80"/>
</dbReference>
<dbReference type="OMA" id="HEVILDH"/>
<keyword evidence="11" id="KW-0406">Ion transport</keyword>
<dbReference type="PANTHER" id="PTHR45689:SF5">
    <property type="entry name" value="I[[H]] CHANNEL, ISOFORM E"/>
    <property type="match status" value="1"/>
</dbReference>
<feature type="transmembrane region" description="Helical" evidence="19">
    <location>
        <begin position="325"/>
        <end position="345"/>
    </location>
</feature>
<evidence type="ECO:0000256" key="19">
    <source>
        <dbReference type="SAM" id="Phobius"/>
    </source>
</evidence>
<keyword evidence="22" id="KW-1185">Reference proteome</keyword>
<dbReference type="STRING" id="946362.F2UHM5"/>
<reference evidence="21" key="1">
    <citation type="submission" date="2009-08" db="EMBL/GenBank/DDBJ databases">
        <title>Annotation of Salpingoeca rosetta.</title>
        <authorList>
            <consortium name="The Broad Institute Genome Sequencing Platform"/>
            <person name="Russ C."/>
            <person name="Cuomo C."/>
            <person name="Burger G."/>
            <person name="Gray M.W."/>
            <person name="Holland P.W.H."/>
            <person name="King N."/>
            <person name="Lang F.B.F."/>
            <person name="Roger A.J."/>
            <person name="Ruiz-Trillo I."/>
            <person name="Young S.K."/>
            <person name="Zeng Q."/>
            <person name="Gargeya S."/>
            <person name="Alvarado L."/>
            <person name="Berlin A."/>
            <person name="Chapman S.B."/>
            <person name="Chen Z."/>
            <person name="Freedman E."/>
            <person name="Gellesch M."/>
            <person name="Goldberg J."/>
            <person name="Griggs A."/>
            <person name="Gujja S."/>
            <person name="Heilman E."/>
            <person name="Heiman D."/>
            <person name="Howarth C."/>
            <person name="Mehta T."/>
            <person name="Neiman D."/>
            <person name="Pearson M."/>
            <person name="Roberts A."/>
            <person name="Saif S."/>
            <person name="Shea T."/>
            <person name="Shenoy N."/>
            <person name="Sisk P."/>
            <person name="Stolte C."/>
            <person name="Sykes S."/>
            <person name="White J."/>
            <person name="Yandava C."/>
            <person name="Haas B."/>
            <person name="Nusbaum C."/>
            <person name="Birren B."/>
        </authorList>
    </citation>
    <scope>NUCLEOTIDE SEQUENCE [LARGE SCALE GENOMIC DNA]</scope>
    <source>
        <strain evidence="21">ATCC 50818</strain>
    </source>
</reference>
<dbReference type="InterPro" id="IPR003938">
    <property type="entry name" value="K_chnl_volt-dep_EAG/ELK/ERG"/>
</dbReference>
<evidence type="ECO:0000313" key="21">
    <source>
        <dbReference type="EMBL" id="EGD76624.1"/>
    </source>
</evidence>
<evidence type="ECO:0000256" key="6">
    <source>
        <dbReference type="ARBA" id="ARBA00022566"/>
    </source>
</evidence>
<keyword evidence="12 19" id="KW-0472">Membrane</keyword>
<evidence type="ECO:0000256" key="14">
    <source>
        <dbReference type="ARBA" id="ARBA00023201"/>
    </source>
</evidence>
<dbReference type="GO" id="GO:0003254">
    <property type="term" value="P:regulation of membrane depolarization"/>
    <property type="evidence" value="ECO:0007669"/>
    <property type="project" value="TreeGrafter"/>
</dbReference>
<evidence type="ECO:0000256" key="13">
    <source>
        <dbReference type="ARBA" id="ARBA00023149"/>
    </source>
</evidence>
<dbReference type="Gene3D" id="1.10.287.70">
    <property type="match status" value="1"/>
</dbReference>
<evidence type="ECO:0000256" key="10">
    <source>
        <dbReference type="ARBA" id="ARBA00023053"/>
    </source>
</evidence>
<dbReference type="GO" id="GO:0005272">
    <property type="term" value="F:sodium channel activity"/>
    <property type="evidence" value="ECO:0007669"/>
    <property type="project" value="UniProtKB-KW"/>
</dbReference>
<feature type="region of interest" description="Disordered" evidence="18">
    <location>
        <begin position="1"/>
        <end position="46"/>
    </location>
</feature>
<keyword evidence="9 19" id="KW-1133">Transmembrane helix</keyword>
<feature type="transmembrane region" description="Helical" evidence="19">
    <location>
        <begin position="253"/>
        <end position="275"/>
    </location>
</feature>
<dbReference type="InterPro" id="IPR018488">
    <property type="entry name" value="cNMP-bd_CS"/>
</dbReference>
<keyword evidence="13" id="KW-0114">cAMP</keyword>
<evidence type="ECO:0000256" key="15">
    <source>
        <dbReference type="ARBA" id="ARBA00023286"/>
    </source>
</evidence>
<feature type="compositionally biased region" description="Polar residues" evidence="18">
    <location>
        <begin position="613"/>
        <end position="622"/>
    </location>
</feature>
<feature type="transmembrane region" description="Helical" evidence="19">
    <location>
        <begin position="295"/>
        <end position="313"/>
    </location>
</feature>
<proteinExistence type="inferred from homology"/>
<dbReference type="InterPro" id="IPR051413">
    <property type="entry name" value="K/Na_HCN_channel"/>
</dbReference>
<evidence type="ECO:0000256" key="7">
    <source>
        <dbReference type="ARBA" id="ARBA00022692"/>
    </source>
</evidence>
<keyword evidence="15" id="KW-1071">Ligand-gated ion channel</keyword>
<accession>F2UHM5</accession>
<organism evidence="22">
    <name type="scientific">Salpingoeca rosetta (strain ATCC 50818 / BSB-021)</name>
    <dbReference type="NCBI Taxonomy" id="946362"/>
    <lineage>
        <taxon>Eukaryota</taxon>
        <taxon>Choanoflagellata</taxon>
        <taxon>Craspedida</taxon>
        <taxon>Salpingoecidae</taxon>
        <taxon>Salpingoeca</taxon>
    </lineage>
</organism>
<keyword evidence="14" id="KW-0739">Sodium transport</keyword>
<dbReference type="InterPro" id="IPR014710">
    <property type="entry name" value="RmlC-like_jellyroll"/>
</dbReference>
<evidence type="ECO:0000256" key="3">
    <source>
        <dbReference type="ARBA" id="ARBA00022448"/>
    </source>
</evidence>
<evidence type="ECO:0000256" key="18">
    <source>
        <dbReference type="SAM" id="MobiDB-lite"/>
    </source>
</evidence>
<keyword evidence="3" id="KW-0813">Transport</keyword>
<dbReference type="CDD" id="cd00038">
    <property type="entry name" value="CAP_ED"/>
    <property type="match status" value="1"/>
</dbReference>
<gene>
    <name evidence="21" type="ORF">PTSG_07737</name>
</gene>
<dbReference type="Pfam" id="PF08412">
    <property type="entry name" value="Ion_trans_N"/>
    <property type="match status" value="1"/>
</dbReference>
<feature type="compositionally biased region" description="Basic and acidic residues" evidence="18">
    <location>
        <begin position="724"/>
        <end position="733"/>
    </location>
</feature>
<keyword evidence="4" id="KW-0894">Sodium channel</keyword>
<dbReference type="InterPro" id="IPR013621">
    <property type="entry name" value="Ion_trans_N"/>
</dbReference>
<evidence type="ECO:0000256" key="2">
    <source>
        <dbReference type="ARBA" id="ARBA00006305"/>
    </source>
</evidence>
<sequence>MPPPGLRRNGHAPGCTASGCVDNNGAPPTMEEPESQRSSQLGPDDDEKVRGSIFQVSSTNLFALKMYGSAQGVTCEIARQQKLPKFVIHPYSTFRWYWDVLMVLLLSFTVTSIPVAISFFSDGMGTAWFVVSCIVDSIFILDIFVNFRTGIAKQDAPHEVILDHRAIVRHYLRGWFAIDLISSLPLDYIITAAANYRYDSPSYLKASRALKVLRMTRLLTLLRLLRVTRMFRLFSRWEETFNLSAAWLRMSKLVTMMLLMAHWSGCLQFLAVQLADFPPSSWVAINGLVDAPVSAQYTWALFNALSHMLCIGYGKFPPQSVSEVWLTIGSMVIGASFYAVFIGQISSITLSVDSASRNYNEKVKEVVEYLRAQKVPSSLRQRVFDYYEYRWPQHKFFDERNILKELSPGLHNDITKHNCQPLVQSLPFLRNADPELIEAVTTKVVFQVSMPSEVIIKAGTYGSELYLLQYGTVEVVLPGGDVVSRLHDGSFFGELGLLRLQKRAASVIAVSPCRLYVLSRRALDEVLEAFPHMRRELERTAVERLHELRQRIRRSSSRRRTTGTRGQTWVATHDTISEHDDEDAEGSSRNSSAPLSRAAHAVGASSPFIAPTHRSQQHQQPSWLAAAATEGRSGSVSSKTASVQGRRGRRPTVVTKLNVPPPQPPQQHQRQQQASKASVTSTSAVRPTHDTHWHDGRASTMSNFSSGGGGGGRTLGAVAAGESGENKGPDARRHTTATKRRTKQHASFDGGDDDEYLDFEGDARGEDSDSHDVEDGDGDGDGDNDGGHVGSDVDDVDDADADAGDGSMAGVFAAHDDGGGLLMWGSAKDDHQQRRRHSSLPATKDRDAL</sequence>
<feature type="transmembrane region" description="Helical" evidence="19">
    <location>
        <begin position="126"/>
        <end position="145"/>
    </location>
</feature>
<dbReference type="InterPro" id="IPR000595">
    <property type="entry name" value="cNMP-bd_dom"/>
</dbReference>
<dbReference type="PROSITE" id="PS50042">
    <property type="entry name" value="CNMP_BINDING_3"/>
    <property type="match status" value="1"/>
</dbReference>
<dbReference type="PRINTS" id="PR01463">
    <property type="entry name" value="EAGCHANLFMLY"/>
</dbReference>
<feature type="compositionally biased region" description="Acidic residues" evidence="18">
    <location>
        <begin position="774"/>
        <end position="784"/>
    </location>
</feature>
<evidence type="ECO:0000256" key="8">
    <source>
        <dbReference type="ARBA" id="ARBA00022741"/>
    </source>
</evidence>
<dbReference type="SMART" id="SM00100">
    <property type="entry name" value="cNMP"/>
    <property type="match status" value="1"/>
</dbReference>
<dbReference type="Pfam" id="PF00520">
    <property type="entry name" value="Ion_trans"/>
    <property type="match status" value="1"/>
</dbReference>
<dbReference type="AlphaFoldDB" id="F2UHM5"/>
<feature type="compositionally biased region" description="Basic residues" evidence="18">
    <location>
        <begin position="734"/>
        <end position="744"/>
    </location>
</feature>
<keyword evidence="6" id="KW-0116">cAMP-binding</keyword>
<keyword evidence="16" id="KW-0407">Ion channel</keyword>
<dbReference type="OrthoDB" id="421226at2759"/>
<dbReference type="PANTHER" id="PTHR45689">
    <property type="entry name" value="I[[H]] CHANNEL, ISOFORM E"/>
    <property type="match status" value="1"/>
</dbReference>
<feature type="compositionally biased region" description="Basic and acidic residues" evidence="18">
    <location>
        <begin position="761"/>
        <end position="773"/>
    </location>
</feature>
<dbReference type="InterPro" id="IPR005821">
    <property type="entry name" value="Ion_trans_dom"/>
</dbReference>
<feature type="compositionally biased region" description="Basic residues" evidence="18">
    <location>
        <begin position="553"/>
        <end position="562"/>
    </location>
</feature>
<dbReference type="InParanoid" id="F2UHM5"/>
<dbReference type="eggNOG" id="KOG0498">
    <property type="taxonomic scope" value="Eukaryota"/>
</dbReference>
<evidence type="ECO:0000313" key="22">
    <source>
        <dbReference type="Proteomes" id="UP000007799"/>
    </source>
</evidence>
<dbReference type="SUPFAM" id="SSF81324">
    <property type="entry name" value="Voltage-gated potassium channels"/>
    <property type="match status" value="1"/>
</dbReference>
<evidence type="ECO:0000256" key="11">
    <source>
        <dbReference type="ARBA" id="ARBA00023065"/>
    </source>
</evidence>
<dbReference type="PROSITE" id="PS51257">
    <property type="entry name" value="PROKAR_LIPOPROTEIN"/>
    <property type="match status" value="1"/>
</dbReference>
<feature type="compositionally biased region" description="Basic and acidic residues" evidence="18">
    <location>
        <begin position="687"/>
        <end position="697"/>
    </location>
</feature>
<evidence type="ECO:0000256" key="17">
    <source>
        <dbReference type="ARBA" id="ARBA00036239"/>
    </source>
</evidence>
<feature type="compositionally biased region" description="Polar residues" evidence="18">
    <location>
        <begin position="632"/>
        <end position="643"/>
    </location>
</feature>
<comment type="subcellular location">
    <subcellularLocation>
        <location evidence="1">Cell membrane</location>
        <topology evidence="1">Multi-pass membrane protein</topology>
    </subcellularLocation>
</comment>
<evidence type="ECO:0000256" key="16">
    <source>
        <dbReference type="ARBA" id="ARBA00023303"/>
    </source>
</evidence>
<dbReference type="Gene3D" id="1.10.287.630">
    <property type="entry name" value="Helix hairpin bin"/>
    <property type="match status" value="1"/>
</dbReference>
<keyword evidence="10" id="KW-0915">Sodium</keyword>
<dbReference type="KEGG" id="sre:PTSG_07737"/>
<evidence type="ECO:0000259" key="20">
    <source>
        <dbReference type="PROSITE" id="PS50042"/>
    </source>
</evidence>
<dbReference type="InterPro" id="IPR018490">
    <property type="entry name" value="cNMP-bd_dom_sf"/>
</dbReference>
<dbReference type="EMBL" id="GL832974">
    <property type="protein sequence ID" value="EGD76624.1"/>
    <property type="molecule type" value="Genomic_DNA"/>
</dbReference>
<dbReference type="Pfam" id="PF00027">
    <property type="entry name" value="cNMP_binding"/>
    <property type="match status" value="1"/>
</dbReference>
<evidence type="ECO:0000256" key="4">
    <source>
        <dbReference type="ARBA" id="ARBA00022461"/>
    </source>
</evidence>
<dbReference type="Proteomes" id="UP000007799">
    <property type="component" value="Unassembled WGS sequence"/>
</dbReference>
<dbReference type="SUPFAM" id="SSF51206">
    <property type="entry name" value="cAMP-binding domain-like"/>
    <property type="match status" value="1"/>
</dbReference>
<dbReference type="GO" id="GO:0098855">
    <property type="term" value="C:HCN channel complex"/>
    <property type="evidence" value="ECO:0007669"/>
    <property type="project" value="TreeGrafter"/>
</dbReference>
<feature type="compositionally biased region" description="Low complexity" evidence="18">
    <location>
        <begin position="666"/>
        <end position="685"/>
    </location>
</feature>
<feature type="transmembrane region" description="Helical" evidence="19">
    <location>
        <begin position="96"/>
        <end position="120"/>
    </location>
</feature>
<comment type="similarity">
    <text evidence="2">Belongs to the potassium channel HCN family.</text>
</comment>
<evidence type="ECO:0000256" key="9">
    <source>
        <dbReference type="ARBA" id="ARBA00022989"/>
    </source>
</evidence>
<name>F2UHM5_SALR5</name>
<dbReference type="FunFam" id="1.10.287.630:FF:000001">
    <property type="entry name" value="Cyclic nucleotide-gated channel alpha 3"/>
    <property type="match status" value="1"/>
</dbReference>
<evidence type="ECO:0000256" key="5">
    <source>
        <dbReference type="ARBA" id="ARBA00022475"/>
    </source>
</evidence>
<feature type="compositionally biased region" description="Acidic residues" evidence="18">
    <location>
        <begin position="750"/>
        <end position="760"/>
    </location>
</feature>